<dbReference type="EMBL" id="VSRR010002791">
    <property type="protein sequence ID" value="MPC33253.1"/>
    <property type="molecule type" value="Genomic_DNA"/>
</dbReference>
<reference evidence="1 2" key="1">
    <citation type="submission" date="2019-05" db="EMBL/GenBank/DDBJ databases">
        <title>Another draft genome of Portunus trituberculatus and its Hox gene families provides insights of decapod evolution.</title>
        <authorList>
            <person name="Jeong J.-H."/>
            <person name="Song I."/>
            <person name="Kim S."/>
            <person name="Choi T."/>
            <person name="Kim D."/>
            <person name="Ryu S."/>
            <person name="Kim W."/>
        </authorList>
    </citation>
    <scope>NUCLEOTIDE SEQUENCE [LARGE SCALE GENOMIC DNA]</scope>
    <source>
        <tissue evidence="1">Muscle</tissue>
    </source>
</reference>
<evidence type="ECO:0000313" key="2">
    <source>
        <dbReference type="Proteomes" id="UP000324222"/>
    </source>
</evidence>
<keyword evidence="2" id="KW-1185">Reference proteome</keyword>
<proteinExistence type="predicted"/>
<name>A0A5B7EJL6_PORTR</name>
<sequence>MQLRNISVRPDSAAIPATGSNFPGLPLYASLLHSSRPLPALAAHLSLFTIHGAPGKTSSAISDLEPHHCTSLCPALLQERNRFVWYGETGTTVHSTSFVPTVSISE</sequence>
<organism evidence="1 2">
    <name type="scientific">Portunus trituberculatus</name>
    <name type="common">Swimming crab</name>
    <name type="synonym">Neptunus trituberculatus</name>
    <dbReference type="NCBI Taxonomy" id="210409"/>
    <lineage>
        <taxon>Eukaryota</taxon>
        <taxon>Metazoa</taxon>
        <taxon>Ecdysozoa</taxon>
        <taxon>Arthropoda</taxon>
        <taxon>Crustacea</taxon>
        <taxon>Multicrustacea</taxon>
        <taxon>Malacostraca</taxon>
        <taxon>Eumalacostraca</taxon>
        <taxon>Eucarida</taxon>
        <taxon>Decapoda</taxon>
        <taxon>Pleocyemata</taxon>
        <taxon>Brachyura</taxon>
        <taxon>Eubrachyura</taxon>
        <taxon>Portunoidea</taxon>
        <taxon>Portunidae</taxon>
        <taxon>Portuninae</taxon>
        <taxon>Portunus</taxon>
    </lineage>
</organism>
<evidence type="ECO:0000313" key="1">
    <source>
        <dbReference type="EMBL" id="MPC33253.1"/>
    </source>
</evidence>
<dbReference type="AlphaFoldDB" id="A0A5B7EJL6"/>
<accession>A0A5B7EJL6</accession>
<protein>
    <submittedName>
        <fullName evidence="1">Uncharacterized protein</fullName>
    </submittedName>
</protein>
<comment type="caution">
    <text evidence="1">The sequence shown here is derived from an EMBL/GenBank/DDBJ whole genome shotgun (WGS) entry which is preliminary data.</text>
</comment>
<gene>
    <name evidence="1" type="ORF">E2C01_026597</name>
</gene>
<dbReference type="Proteomes" id="UP000324222">
    <property type="component" value="Unassembled WGS sequence"/>
</dbReference>